<dbReference type="SMART" id="SM00369">
    <property type="entry name" value="LRR_TYP"/>
    <property type="match status" value="3"/>
</dbReference>
<dbReference type="OrthoDB" id="1937783at2759"/>
<dbReference type="AlphaFoldDB" id="A0A9D5BZZ1"/>
<dbReference type="SMART" id="SM00365">
    <property type="entry name" value="LRR_SD22"/>
    <property type="match status" value="2"/>
</dbReference>
<name>A0A9D5BZZ1_9LILI</name>
<keyword evidence="1" id="KW-0433">Leucine-rich repeat</keyword>
<feature type="region of interest" description="Disordered" evidence="3">
    <location>
        <begin position="1"/>
        <end position="266"/>
    </location>
</feature>
<feature type="compositionally biased region" description="Basic and acidic residues" evidence="3">
    <location>
        <begin position="1"/>
        <end position="11"/>
    </location>
</feature>
<reference evidence="4" key="1">
    <citation type="submission" date="2021-03" db="EMBL/GenBank/DDBJ databases">
        <authorList>
            <person name="Li Z."/>
            <person name="Yang C."/>
        </authorList>
    </citation>
    <scope>NUCLEOTIDE SEQUENCE</scope>
    <source>
        <strain evidence="4">Dzin_1.0</strain>
        <tissue evidence="4">Leaf</tissue>
    </source>
</reference>
<evidence type="ECO:0000256" key="1">
    <source>
        <dbReference type="ARBA" id="ARBA00022614"/>
    </source>
</evidence>
<evidence type="ECO:0000313" key="4">
    <source>
        <dbReference type="EMBL" id="KAJ0963853.1"/>
    </source>
</evidence>
<accession>A0A9D5BZZ1</accession>
<feature type="compositionally biased region" description="Basic and acidic residues" evidence="3">
    <location>
        <begin position="122"/>
        <end position="156"/>
    </location>
</feature>
<feature type="compositionally biased region" description="Basic and acidic residues" evidence="3">
    <location>
        <begin position="30"/>
        <end position="55"/>
    </location>
</feature>
<dbReference type="InterPro" id="IPR001611">
    <property type="entry name" value="Leu-rich_rpt"/>
</dbReference>
<proteinExistence type="predicted"/>
<feature type="compositionally biased region" description="Polar residues" evidence="3">
    <location>
        <begin position="157"/>
        <end position="167"/>
    </location>
</feature>
<comment type="caution">
    <text evidence="4">The sequence shown here is derived from an EMBL/GenBank/DDBJ whole genome shotgun (WGS) entry which is preliminary data.</text>
</comment>
<keyword evidence="2" id="KW-0677">Repeat</keyword>
<sequence>MKDKTSDRDLGEEFPEQGIRRGEGPVVHRKPGEYGADRTSRFESHGAEQMGDRDQQQPVKAAPRSRHLDKREKKAADPSIAREWECTRARGSSGMESRASTRTSQVAQSQPPSLLQHGSQLDIRKVPKDKIKSQPPIQKHDLNATKHKTDLVRDKNTLSLTKNVTAQTRDKGKGKINEKQTNINNYSEPDKDENSDKDEDYDDQLIKEIEQEMESLWNGDLEGADNIQGQREEEHPMKESNQGENQKEPGHWEDPLKERGSESKNLMDTKACNKELQDREPDLNDRRAQYGIPIMQTLNREEETEETPPHQNPNPDLDLAIYKWRYIHGSWNYITDTAWESISAGAEQSRKEPATTRKIPTTLGNLCNLHTLVLSRLNLSLESDRLGRIFSGCLKHSLVELDLSGTSLDGSLPEWLKNLTNLKSLDLSGNNIKSTLPLWLYKLSRLENLNLASNALQGRDIPANIGDFLSSLKILDLSDNDPGLSLPTTLGNLCRLQELSLSGLNLSKEAVTIKQIFSGCILQSLRKLSLARGYLQGDIPDWIGGLKNLQMLDLSSNQINSTLPPWLFNLTTISYLDLSYNDFQGSISPIFENMISLEILVLGGNSHLEGPIPVTLGNCGSDTDAAIAALLVQMAVDCY</sequence>
<dbReference type="FunFam" id="3.80.10.10:FF:000383">
    <property type="entry name" value="Leucine-rich repeat receptor protein kinase EMS1"/>
    <property type="match status" value="1"/>
</dbReference>
<dbReference type="InterPro" id="IPR003591">
    <property type="entry name" value="Leu-rich_rpt_typical-subtyp"/>
</dbReference>
<dbReference type="PANTHER" id="PTHR48054">
    <property type="entry name" value="RECEPTOR KINASE-LIKE PROTEIN XA21"/>
    <property type="match status" value="1"/>
</dbReference>
<dbReference type="EMBL" id="JAGGNH010000009">
    <property type="protein sequence ID" value="KAJ0963853.1"/>
    <property type="molecule type" value="Genomic_DNA"/>
</dbReference>
<protein>
    <submittedName>
        <fullName evidence="4">Uncharacterized protein</fullName>
    </submittedName>
</protein>
<feature type="compositionally biased region" description="Basic and acidic residues" evidence="3">
    <location>
        <begin position="168"/>
        <end position="178"/>
    </location>
</feature>
<dbReference type="InterPro" id="IPR052592">
    <property type="entry name" value="LRR-RLK"/>
</dbReference>
<dbReference type="InterPro" id="IPR032675">
    <property type="entry name" value="LRR_dom_sf"/>
</dbReference>
<dbReference type="PANTHER" id="PTHR48054:SF82">
    <property type="entry name" value="LRR RECEPTOR-LIKE SERINE_THREONINE-PROTEIN KINASE FLS2"/>
    <property type="match status" value="1"/>
</dbReference>
<dbReference type="SUPFAM" id="SSF52058">
    <property type="entry name" value="L domain-like"/>
    <property type="match status" value="1"/>
</dbReference>
<evidence type="ECO:0000256" key="3">
    <source>
        <dbReference type="SAM" id="MobiDB-lite"/>
    </source>
</evidence>
<dbReference type="PROSITE" id="PS51450">
    <property type="entry name" value="LRR"/>
    <property type="match status" value="2"/>
</dbReference>
<evidence type="ECO:0000313" key="5">
    <source>
        <dbReference type="Proteomes" id="UP001085076"/>
    </source>
</evidence>
<feature type="compositionally biased region" description="Basic and acidic residues" evidence="3">
    <location>
        <begin position="245"/>
        <end position="266"/>
    </location>
</feature>
<gene>
    <name evidence="4" type="ORF">J5N97_028975</name>
</gene>
<dbReference type="PRINTS" id="PR00019">
    <property type="entry name" value="LEURICHRPT"/>
</dbReference>
<reference evidence="4" key="2">
    <citation type="journal article" date="2022" name="Hortic Res">
        <title>The genome of Dioscorea zingiberensis sheds light on the biosynthesis, origin and evolution of the medicinally important diosgenin saponins.</title>
        <authorList>
            <person name="Li Y."/>
            <person name="Tan C."/>
            <person name="Li Z."/>
            <person name="Guo J."/>
            <person name="Li S."/>
            <person name="Chen X."/>
            <person name="Wang C."/>
            <person name="Dai X."/>
            <person name="Yang H."/>
            <person name="Song W."/>
            <person name="Hou L."/>
            <person name="Xu J."/>
            <person name="Tong Z."/>
            <person name="Xu A."/>
            <person name="Yuan X."/>
            <person name="Wang W."/>
            <person name="Yang Q."/>
            <person name="Chen L."/>
            <person name="Sun Z."/>
            <person name="Wang K."/>
            <person name="Pan B."/>
            <person name="Chen J."/>
            <person name="Bao Y."/>
            <person name="Liu F."/>
            <person name="Qi X."/>
            <person name="Gang D.R."/>
            <person name="Wen J."/>
            <person name="Li J."/>
        </authorList>
    </citation>
    <scope>NUCLEOTIDE SEQUENCE</scope>
    <source>
        <strain evidence="4">Dzin_1.0</strain>
    </source>
</reference>
<keyword evidence="5" id="KW-1185">Reference proteome</keyword>
<dbReference type="Pfam" id="PF13855">
    <property type="entry name" value="LRR_8"/>
    <property type="match status" value="2"/>
</dbReference>
<dbReference type="Gene3D" id="3.80.10.10">
    <property type="entry name" value="Ribonuclease Inhibitor"/>
    <property type="match status" value="1"/>
</dbReference>
<feature type="compositionally biased region" description="Polar residues" evidence="3">
    <location>
        <begin position="94"/>
        <end position="119"/>
    </location>
</feature>
<feature type="compositionally biased region" description="Basic and acidic residues" evidence="3">
    <location>
        <begin position="69"/>
        <end position="88"/>
    </location>
</feature>
<evidence type="ECO:0000256" key="2">
    <source>
        <dbReference type="ARBA" id="ARBA00022737"/>
    </source>
</evidence>
<organism evidence="4 5">
    <name type="scientific">Dioscorea zingiberensis</name>
    <dbReference type="NCBI Taxonomy" id="325984"/>
    <lineage>
        <taxon>Eukaryota</taxon>
        <taxon>Viridiplantae</taxon>
        <taxon>Streptophyta</taxon>
        <taxon>Embryophyta</taxon>
        <taxon>Tracheophyta</taxon>
        <taxon>Spermatophyta</taxon>
        <taxon>Magnoliopsida</taxon>
        <taxon>Liliopsida</taxon>
        <taxon>Dioscoreales</taxon>
        <taxon>Dioscoreaceae</taxon>
        <taxon>Dioscorea</taxon>
    </lineage>
</organism>
<dbReference type="Proteomes" id="UP001085076">
    <property type="component" value="Miscellaneous, Linkage group lg09"/>
</dbReference>